<reference evidence="2" key="1">
    <citation type="journal article" date="2006" name="Proc. Natl. Acad. Sci. U.S.A.">
        <title>Genome analysis of the smallest free-living eukaryote Ostreococcus tauri unveils many unique features.</title>
        <authorList>
            <person name="Derelle E."/>
            <person name="Ferraz C."/>
            <person name="Rombauts S."/>
            <person name="Rouze P."/>
            <person name="Worden A.Z."/>
            <person name="Robbens S."/>
            <person name="Partensky F."/>
            <person name="Degroeve S."/>
            <person name="Echeynie S."/>
            <person name="Cooke R."/>
            <person name="Saeys Y."/>
            <person name="Wuyts J."/>
            <person name="Jabbari K."/>
            <person name="Bowler C."/>
            <person name="Panaud O."/>
            <person name="Piegu B."/>
            <person name="Ball S.G."/>
            <person name="Ral J.-P."/>
            <person name="Bouget F.-Y."/>
            <person name="Piganeau G."/>
            <person name="De Baets B."/>
            <person name="Picard A."/>
            <person name="Delseny M."/>
            <person name="Demaille J."/>
            <person name="Van de Peer Y."/>
            <person name="Moreau H."/>
        </authorList>
    </citation>
    <scope>NUCLEOTIDE SEQUENCE [LARGE SCALE GENOMIC DNA]</scope>
    <source>
        <strain evidence="2">OTTH 0595 / CCAP 157/2 / RCC745</strain>
    </source>
</reference>
<protein>
    <submittedName>
        <fullName evidence="1">Unnamed product</fullName>
    </submittedName>
</protein>
<dbReference type="InParanoid" id="A0A090M8S8"/>
<dbReference type="Proteomes" id="UP000009170">
    <property type="component" value="Unassembled WGS sequence"/>
</dbReference>
<gene>
    <name evidence="1" type="ORF">OT_ostta08g02840</name>
</gene>
<evidence type="ECO:0000313" key="2">
    <source>
        <dbReference type="Proteomes" id="UP000009170"/>
    </source>
</evidence>
<dbReference type="KEGG" id="ota:OT_ostta08g02840"/>
<dbReference type="GeneID" id="9834513"/>
<dbReference type="RefSeq" id="XP_022841012.1">
    <property type="nucleotide sequence ID" value="XM_022983610.1"/>
</dbReference>
<dbReference type="EMBL" id="CAID01000008">
    <property type="protein sequence ID" value="CEG01529.1"/>
    <property type="molecule type" value="Genomic_DNA"/>
</dbReference>
<dbReference type="OrthoDB" id="10481404at2759"/>
<name>A0A090M8S8_OSTTA</name>
<organism evidence="1 2">
    <name type="scientific">Ostreococcus tauri</name>
    <name type="common">Marine green alga</name>
    <dbReference type="NCBI Taxonomy" id="70448"/>
    <lineage>
        <taxon>Eukaryota</taxon>
        <taxon>Viridiplantae</taxon>
        <taxon>Chlorophyta</taxon>
        <taxon>Mamiellophyceae</taxon>
        <taxon>Mamiellales</taxon>
        <taxon>Bathycoccaceae</taxon>
        <taxon>Ostreococcus</taxon>
    </lineage>
</organism>
<evidence type="ECO:0000313" key="1">
    <source>
        <dbReference type="EMBL" id="CEG01529.1"/>
    </source>
</evidence>
<proteinExistence type="predicted"/>
<dbReference type="AlphaFoldDB" id="A0A090M8S8"/>
<sequence length="384" mass="42219">MPLAHDARHRTDATRDVANLRDAFSRTAIRARGVATSQQFKDAQEWLRERDYRAYLLACGRLDARTDHMDPGATPFDLVLRYVVGKTPNLVDQSALGGFEDEFVVCHRDARADARWDDASGAPGSLAGADRVIGGLPGHVVISTRDARWQRSNVCALGLGGDERDRREATAFLLRMREAAMTYARARGWTRLGLYFRFFGCEPEGEEEPGIIRLHAVNLARAGPWLRRTAKVNLPIDDVIEALGGARASRRGAVLIVSPGTVETIPSHAPYERSVDALVDDADASESSDEEIEVLIKRVVGANTASAPPLEDDVVIPEQFKRHYESVSSAKNVRTAVRDVQDQTMDGDSAEASGAFFDDLGWLRAYKTLSSPAHVQRALREVGQ</sequence>
<comment type="caution">
    <text evidence="1">The sequence shown here is derived from an EMBL/GenBank/DDBJ whole genome shotgun (WGS) entry which is preliminary data.</text>
</comment>
<accession>A0A090M8S8</accession>
<keyword evidence="2" id="KW-1185">Reference proteome</keyword>
<reference evidence="1 2" key="2">
    <citation type="journal article" date="2014" name="BMC Genomics">
        <title>An improved genome of the model marine alga Ostreococcus tauri unfolds by assessing Illumina de novo assemblies.</title>
        <authorList>
            <person name="Blanc-Mathieu R."/>
            <person name="Verhelst B."/>
            <person name="Derelle E."/>
            <person name="Rombauts S."/>
            <person name="Bouget F.Y."/>
            <person name="Carre I."/>
            <person name="Chateau A."/>
            <person name="Eyre-Walker A."/>
            <person name="Grimsley N."/>
            <person name="Moreau H."/>
            <person name="Piegu B."/>
            <person name="Rivals E."/>
            <person name="Schackwitz W."/>
            <person name="Van de Peer Y."/>
            <person name="Piganeau G."/>
        </authorList>
    </citation>
    <scope>NUCLEOTIDE SEQUENCE [LARGE SCALE GENOMIC DNA]</scope>
    <source>
        <strain evidence="2">OTTH 0595 / CCAP 157/2 / RCC745</strain>
    </source>
</reference>